<protein>
    <submittedName>
        <fullName evidence="10">DNA-binding response regulator MtrA</fullName>
    </submittedName>
</protein>
<evidence type="ECO:0000256" key="7">
    <source>
        <dbReference type="PROSITE-ProRule" id="PRU01091"/>
    </source>
</evidence>
<dbReference type="Pfam" id="PF00072">
    <property type="entry name" value="Response_reg"/>
    <property type="match status" value="1"/>
</dbReference>
<dbReference type="Gene3D" id="6.10.250.690">
    <property type="match status" value="1"/>
</dbReference>
<dbReference type="SUPFAM" id="SSF46894">
    <property type="entry name" value="C-terminal effector domain of the bipartite response regulators"/>
    <property type="match status" value="1"/>
</dbReference>
<feature type="modified residue" description="4-aspartylphosphate" evidence="6">
    <location>
        <position position="54"/>
    </location>
</feature>
<evidence type="ECO:0000259" key="8">
    <source>
        <dbReference type="PROSITE" id="PS50110"/>
    </source>
</evidence>
<dbReference type="Proteomes" id="UP000258927">
    <property type="component" value="Chromosome"/>
</dbReference>
<dbReference type="KEGG" id="mmyr:MXMO3_00115"/>
<dbReference type="EMBL" id="CP021330">
    <property type="protein sequence ID" value="AVX02663.1"/>
    <property type="molecule type" value="Genomic_DNA"/>
</dbReference>
<evidence type="ECO:0000256" key="1">
    <source>
        <dbReference type="ARBA" id="ARBA00022553"/>
    </source>
</evidence>
<dbReference type="GO" id="GO:0006355">
    <property type="term" value="P:regulation of DNA-templated transcription"/>
    <property type="evidence" value="ECO:0007669"/>
    <property type="project" value="InterPro"/>
</dbReference>
<evidence type="ECO:0000256" key="5">
    <source>
        <dbReference type="ARBA" id="ARBA00023163"/>
    </source>
</evidence>
<dbReference type="InterPro" id="IPR011006">
    <property type="entry name" value="CheY-like_superfamily"/>
</dbReference>
<evidence type="ECO:0000313" key="10">
    <source>
        <dbReference type="EMBL" id="AVX02663.1"/>
    </source>
</evidence>
<feature type="domain" description="OmpR/PhoB-type" evidence="9">
    <location>
        <begin position="133"/>
        <end position="233"/>
    </location>
</feature>
<keyword evidence="1 6" id="KW-0597">Phosphoprotein</keyword>
<dbReference type="InterPro" id="IPR016032">
    <property type="entry name" value="Sig_transdc_resp-reg_C-effctor"/>
</dbReference>
<dbReference type="PROSITE" id="PS51755">
    <property type="entry name" value="OMPR_PHOB"/>
    <property type="match status" value="1"/>
</dbReference>
<accession>A0A2R4M9K8</accession>
<dbReference type="RefSeq" id="WP_117394601.1">
    <property type="nucleotide sequence ID" value="NZ_CP021330.1"/>
</dbReference>
<dbReference type="Gene3D" id="3.40.50.2300">
    <property type="match status" value="1"/>
</dbReference>
<dbReference type="CDD" id="cd00383">
    <property type="entry name" value="trans_reg_C"/>
    <property type="match status" value="1"/>
</dbReference>
<dbReference type="STRING" id="1122213.GCA_000423365_02831"/>
<evidence type="ECO:0000256" key="2">
    <source>
        <dbReference type="ARBA" id="ARBA00023012"/>
    </source>
</evidence>
<dbReference type="PANTHER" id="PTHR48111:SF4">
    <property type="entry name" value="DNA-BINDING DUAL TRANSCRIPTIONAL REGULATOR OMPR"/>
    <property type="match status" value="1"/>
</dbReference>
<keyword evidence="11" id="KW-1185">Reference proteome</keyword>
<keyword evidence="3" id="KW-0805">Transcription regulation</keyword>
<name>A0A2R4M9K8_9HYPH</name>
<gene>
    <name evidence="10" type="ORF">MXMO3_00115</name>
</gene>
<feature type="domain" description="Response regulatory" evidence="8">
    <location>
        <begin position="5"/>
        <end position="118"/>
    </location>
</feature>
<evidence type="ECO:0000256" key="4">
    <source>
        <dbReference type="ARBA" id="ARBA00023125"/>
    </source>
</evidence>
<evidence type="ECO:0000259" key="9">
    <source>
        <dbReference type="PROSITE" id="PS51755"/>
    </source>
</evidence>
<dbReference type="InterPro" id="IPR036388">
    <property type="entry name" value="WH-like_DNA-bd_sf"/>
</dbReference>
<evidence type="ECO:0000256" key="6">
    <source>
        <dbReference type="PROSITE-ProRule" id="PRU00169"/>
    </source>
</evidence>
<sequence length="239" mass="26407">MNQKLIYILEDDADVRALYARELTAQKFAVQAFDTIKSFDAALLDQTPDLCILDLSLPDGDALMLLRDTVGQLNIPTIVVSGRGALGDRVLGLDFGADDYLVKPVNTIELAARARSLLRRVEKAQPRANASLGDKLKFGDWQVDFSTFELSYKDGSSEILSAADARLLKAFLGMPGKVLSREQLMDLYDQDGDGSFDRSIDAQVSRLRKKLKDTAKNPKLIRTVYGAGYMFTPQVEPVV</sequence>
<organism evidence="10 11">
    <name type="scientific">Maritalea myrionectae</name>
    <dbReference type="NCBI Taxonomy" id="454601"/>
    <lineage>
        <taxon>Bacteria</taxon>
        <taxon>Pseudomonadati</taxon>
        <taxon>Pseudomonadota</taxon>
        <taxon>Alphaproteobacteria</taxon>
        <taxon>Hyphomicrobiales</taxon>
        <taxon>Devosiaceae</taxon>
        <taxon>Maritalea</taxon>
    </lineage>
</organism>
<dbReference type="SMART" id="SM00448">
    <property type="entry name" value="REC"/>
    <property type="match status" value="1"/>
</dbReference>
<dbReference type="PROSITE" id="PS50110">
    <property type="entry name" value="RESPONSE_REGULATORY"/>
    <property type="match status" value="1"/>
</dbReference>
<reference evidence="10 11" key="1">
    <citation type="submission" date="2017-05" db="EMBL/GenBank/DDBJ databases">
        <title>Genome Analysis of Maritalea myrionectae HL2708#5.</title>
        <authorList>
            <consortium name="Cotde Inc.-PKNU"/>
            <person name="Jang D."/>
            <person name="Oh H.-M."/>
        </authorList>
    </citation>
    <scope>NUCLEOTIDE SEQUENCE [LARGE SCALE GENOMIC DNA]</scope>
    <source>
        <strain evidence="10 11">HL2708#5</strain>
    </source>
</reference>
<dbReference type="GO" id="GO:0005829">
    <property type="term" value="C:cytosol"/>
    <property type="evidence" value="ECO:0007669"/>
    <property type="project" value="TreeGrafter"/>
</dbReference>
<proteinExistence type="predicted"/>
<dbReference type="InterPro" id="IPR039420">
    <property type="entry name" value="WalR-like"/>
</dbReference>
<dbReference type="AlphaFoldDB" id="A0A2R4M9K8"/>
<dbReference type="GO" id="GO:0000156">
    <property type="term" value="F:phosphorelay response regulator activity"/>
    <property type="evidence" value="ECO:0007669"/>
    <property type="project" value="TreeGrafter"/>
</dbReference>
<evidence type="ECO:0000313" key="11">
    <source>
        <dbReference type="Proteomes" id="UP000258927"/>
    </source>
</evidence>
<dbReference type="GO" id="GO:0032993">
    <property type="term" value="C:protein-DNA complex"/>
    <property type="evidence" value="ECO:0007669"/>
    <property type="project" value="TreeGrafter"/>
</dbReference>
<dbReference type="PANTHER" id="PTHR48111">
    <property type="entry name" value="REGULATOR OF RPOS"/>
    <property type="match status" value="1"/>
</dbReference>
<dbReference type="Gene3D" id="1.10.10.10">
    <property type="entry name" value="Winged helix-like DNA-binding domain superfamily/Winged helix DNA-binding domain"/>
    <property type="match status" value="1"/>
</dbReference>
<keyword evidence="5" id="KW-0804">Transcription</keyword>
<keyword evidence="4 7" id="KW-0238">DNA-binding</keyword>
<dbReference type="SUPFAM" id="SSF52172">
    <property type="entry name" value="CheY-like"/>
    <property type="match status" value="1"/>
</dbReference>
<dbReference type="SMART" id="SM00862">
    <property type="entry name" value="Trans_reg_C"/>
    <property type="match status" value="1"/>
</dbReference>
<evidence type="ECO:0000256" key="3">
    <source>
        <dbReference type="ARBA" id="ARBA00023015"/>
    </source>
</evidence>
<dbReference type="InterPro" id="IPR001867">
    <property type="entry name" value="OmpR/PhoB-type_DNA-bd"/>
</dbReference>
<dbReference type="InterPro" id="IPR001789">
    <property type="entry name" value="Sig_transdc_resp-reg_receiver"/>
</dbReference>
<dbReference type="Pfam" id="PF00486">
    <property type="entry name" value="Trans_reg_C"/>
    <property type="match status" value="1"/>
</dbReference>
<feature type="DNA-binding region" description="OmpR/PhoB-type" evidence="7">
    <location>
        <begin position="133"/>
        <end position="233"/>
    </location>
</feature>
<dbReference type="GO" id="GO:0000976">
    <property type="term" value="F:transcription cis-regulatory region binding"/>
    <property type="evidence" value="ECO:0007669"/>
    <property type="project" value="TreeGrafter"/>
</dbReference>
<keyword evidence="2" id="KW-0902">Two-component regulatory system</keyword>